<dbReference type="PANTHER" id="PTHR39441">
    <property type="entry name" value="DUF2252 DOMAIN-CONTAINING PROTEIN"/>
    <property type="match status" value="1"/>
</dbReference>
<dbReference type="Pfam" id="PF10009">
    <property type="entry name" value="DUF2252"/>
    <property type="match status" value="1"/>
</dbReference>
<dbReference type="EMBL" id="BAABLD010000008">
    <property type="protein sequence ID" value="GAA5166711.1"/>
    <property type="molecule type" value="Genomic_DNA"/>
</dbReference>
<dbReference type="PANTHER" id="PTHR39441:SF1">
    <property type="entry name" value="DUF2252 DOMAIN-CONTAINING PROTEIN"/>
    <property type="match status" value="1"/>
</dbReference>
<evidence type="ECO:0000313" key="2">
    <source>
        <dbReference type="Proteomes" id="UP001500547"/>
    </source>
</evidence>
<evidence type="ECO:0008006" key="3">
    <source>
        <dbReference type="Google" id="ProtNLM"/>
    </source>
</evidence>
<sequence>MRVMSSAADTLLERIRQNDADRDPERLALKYAAWRADPFAFLRGTAWLFNSRLPAIAALRDAPLAWACGDLHLENFGSYRGDNGLVYFDINDFDEARLAPATLDLLRLLSSVHVAAPGLAIAPDDVEALCAEALEVWVGTLASGKPRWVERDTARGIVGDLLSSLRKRSQRAFLDSRTRRHGKQRRIRLDNGKALPLHEDEHDALLQRMQDFALLQDDPHFFKPLDAARRISGNASLGLPRYIVLVRGQGSPDGNALLDLKFATPGTDHSMVRHDPAQRLIAIQTRMQAIPNAFLQPLEWRLQHFVLRDLQPAQDRVDLALCRRKPKRLASLLQTQAEVLAWAQLRSAGQHGSDSIEALQNFAARKSWRTPLLRSAQQVATQIRRDWQSFCAAS</sequence>
<dbReference type="InterPro" id="IPR018721">
    <property type="entry name" value="DUF2252"/>
</dbReference>
<gene>
    <name evidence="1" type="ORF">GCM10025770_24230</name>
</gene>
<keyword evidence="2" id="KW-1185">Reference proteome</keyword>
<protein>
    <recommendedName>
        <fullName evidence="3">DUF2252 domain-containing protein</fullName>
    </recommendedName>
</protein>
<reference evidence="2" key="1">
    <citation type="journal article" date="2019" name="Int. J. Syst. Evol. Microbiol.">
        <title>The Global Catalogue of Microorganisms (GCM) 10K type strain sequencing project: providing services to taxonomists for standard genome sequencing and annotation.</title>
        <authorList>
            <consortium name="The Broad Institute Genomics Platform"/>
            <consortium name="The Broad Institute Genome Sequencing Center for Infectious Disease"/>
            <person name="Wu L."/>
            <person name="Ma J."/>
        </authorList>
    </citation>
    <scope>NUCLEOTIDE SEQUENCE [LARGE SCALE GENOMIC DNA]</scope>
    <source>
        <strain evidence="2">JCM 18715</strain>
    </source>
</reference>
<organism evidence="1 2">
    <name type="scientific">Viridibacterium curvum</name>
    <dbReference type="NCBI Taxonomy" id="1101404"/>
    <lineage>
        <taxon>Bacteria</taxon>
        <taxon>Pseudomonadati</taxon>
        <taxon>Pseudomonadota</taxon>
        <taxon>Betaproteobacteria</taxon>
        <taxon>Rhodocyclales</taxon>
        <taxon>Rhodocyclaceae</taxon>
        <taxon>Viridibacterium</taxon>
    </lineage>
</organism>
<evidence type="ECO:0000313" key="1">
    <source>
        <dbReference type="EMBL" id="GAA5166711.1"/>
    </source>
</evidence>
<accession>A0ABP9QSI8</accession>
<proteinExistence type="predicted"/>
<name>A0ABP9QSI8_9RHOO</name>
<comment type="caution">
    <text evidence="1">The sequence shown here is derived from an EMBL/GenBank/DDBJ whole genome shotgun (WGS) entry which is preliminary data.</text>
</comment>
<dbReference type="Proteomes" id="UP001500547">
    <property type="component" value="Unassembled WGS sequence"/>
</dbReference>